<dbReference type="AlphaFoldDB" id="A0A382J499"/>
<evidence type="ECO:0008006" key="2">
    <source>
        <dbReference type="Google" id="ProtNLM"/>
    </source>
</evidence>
<proteinExistence type="predicted"/>
<dbReference type="Gene3D" id="3.80.10.10">
    <property type="entry name" value="Ribonuclease Inhibitor"/>
    <property type="match status" value="1"/>
</dbReference>
<dbReference type="InterPro" id="IPR032675">
    <property type="entry name" value="LRR_dom_sf"/>
</dbReference>
<gene>
    <name evidence="1" type="ORF">METZ01_LOCUS259071</name>
</gene>
<organism evidence="1">
    <name type="scientific">marine metagenome</name>
    <dbReference type="NCBI Taxonomy" id="408172"/>
    <lineage>
        <taxon>unclassified sequences</taxon>
        <taxon>metagenomes</taxon>
        <taxon>ecological metagenomes</taxon>
    </lineage>
</organism>
<accession>A0A382J499</accession>
<dbReference type="EMBL" id="UINC01071370">
    <property type="protein sequence ID" value="SVC06217.1"/>
    <property type="molecule type" value="Genomic_DNA"/>
</dbReference>
<reference evidence="1" key="1">
    <citation type="submission" date="2018-05" db="EMBL/GenBank/DDBJ databases">
        <authorList>
            <person name="Lanie J.A."/>
            <person name="Ng W.-L."/>
            <person name="Kazmierczak K.M."/>
            <person name="Andrzejewski T.M."/>
            <person name="Davidsen T.M."/>
            <person name="Wayne K.J."/>
            <person name="Tettelin H."/>
            <person name="Glass J.I."/>
            <person name="Rusch D."/>
            <person name="Podicherti R."/>
            <person name="Tsui H.-C.T."/>
            <person name="Winkler M.E."/>
        </authorList>
    </citation>
    <scope>NUCLEOTIDE SEQUENCE</scope>
</reference>
<sequence>MLLFIIISCGINEPDSIKGCTDYLACNYSVDANFDDGSCAFEYDCIGNCGGSSYRDQCGFCDADPGNDCQDSCEAIWAALKPENENFLVSIGDYYEHELTQEIYYGHDIDAIQHIINNNPHSLHIGMDTNNDNKVSVLEYGIQEWLNTRLISLDLDYDENVIMPTTCNSRINILPEYIGKLSDLHELSFNGNELMFLPDSICELENLQELLIENN</sequence>
<protein>
    <recommendedName>
        <fullName evidence="2">Leucine-rich repeat domain-containing protein</fullName>
    </recommendedName>
</protein>
<feature type="non-terminal residue" evidence="1">
    <location>
        <position position="215"/>
    </location>
</feature>
<evidence type="ECO:0000313" key="1">
    <source>
        <dbReference type="EMBL" id="SVC06217.1"/>
    </source>
</evidence>
<dbReference type="SUPFAM" id="SSF52058">
    <property type="entry name" value="L domain-like"/>
    <property type="match status" value="1"/>
</dbReference>
<name>A0A382J499_9ZZZZ</name>